<dbReference type="EMBL" id="NXLQ01000004">
    <property type="protein sequence ID" value="RDU66503.1"/>
    <property type="molecule type" value="Genomic_DNA"/>
</dbReference>
<dbReference type="OrthoDB" id="308934at2"/>
<sequence>MLIIVEGNTDKSFIELYCKYLGVEIKENSIKSAGGKDGLKSIKSIEKYNKIKIIFDADNDIALAKANIEKQIQEISKNISQYEIFLFPNNQDSGNLEILLENMAKEKCILECFTKYEECLRKLQKDNSNLKLPAKKSKVYAYFHSFGFKNGNKNFEINNDILNLDSDYLIPLKEFLEK</sequence>
<accession>A0A3D8IN16</accession>
<reference evidence="1 2" key="1">
    <citation type="submission" date="2018-04" db="EMBL/GenBank/DDBJ databases">
        <title>Novel Campyloabacter and Helicobacter Species and Strains.</title>
        <authorList>
            <person name="Mannion A.J."/>
            <person name="Shen Z."/>
            <person name="Fox J.G."/>
        </authorList>
    </citation>
    <scope>NUCLEOTIDE SEQUENCE [LARGE SCALE GENOMIC DNA]</scope>
    <source>
        <strain evidence="1 2">MIT 17-337</strain>
    </source>
</reference>
<organism evidence="1 2">
    <name type="scientific">Helicobacter didelphidarum</name>
    <dbReference type="NCBI Taxonomy" id="2040648"/>
    <lineage>
        <taxon>Bacteria</taxon>
        <taxon>Pseudomonadati</taxon>
        <taxon>Campylobacterota</taxon>
        <taxon>Epsilonproteobacteria</taxon>
        <taxon>Campylobacterales</taxon>
        <taxon>Helicobacteraceae</taxon>
        <taxon>Helicobacter</taxon>
    </lineage>
</organism>
<dbReference type="Proteomes" id="UP000256379">
    <property type="component" value="Unassembled WGS sequence"/>
</dbReference>
<comment type="caution">
    <text evidence="1">The sequence shown here is derived from an EMBL/GenBank/DDBJ whole genome shotgun (WGS) entry which is preliminary data.</text>
</comment>
<keyword evidence="2" id="KW-1185">Reference proteome</keyword>
<dbReference type="RefSeq" id="WP_115542625.1">
    <property type="nucleotide sequence ID" value="NZ_NXLQ01000004.1"/>
</dbReference>
<name>A0A3D8IN16_9HELI</name>
<protein>
    <submittedName>
        <fullName evidence="1">Uncharacterized protein</fullName>
    </submittedName>
</protein>
<evidence type="ECO:0000313" key="1">
    <source>
        <dbReference type="EMBL" id="RDU66503.1"/>
    </source>
</evidence>
<dbReference type="AlphaFoldDB" id="A0A3D8IN16"/>
<dbReference type="InterPro" id="IPR024508">
    <property type="entry name" value="DUF3226"/>
</dbReference>
<gene>
    <name evidence="1" type="ORF">CQA53_03395</name>
</gene>
<evidence type="ECO:0000313" key="2">
    <source>
        <dbReference type="Proteomes" id="UP000256379"/>
    </source>
</evidence>
<proteinExistence type="predicted"/>
<dbReference type="Pfam" id="PF11536">
    <property type="entry name" value="DUF3226"/>
    <property type="match status" value="1"/>
</dbReference>